<dbReference type="Pfam" id="PF18765">
    <property type="entry name" value="Polbeta"/>
    <property type="match status" value="1"/>
</dbReference>
<keyword evidence="4 7" id="KW-0548">Nucleotidyltransferase</keyword>
<evidence type="ECO:0000256" key="1">
    <source>
        <dbReference type="ARBA" id="ARBA00022679"/>
    </source>
</evidence>
<organism evidence="7 8">
    <name type="scientific">Paenibacillus turicensis</name>
    <dbReference type="NCBI Taxonomy" id="160487"/>
    <lineage>
        <taxon>Bacteria</taxon>
        <taxon>Bacillati</taxon>
        <taxon>Bacillota</taxon>
        <taxon>Bacilli</taxon>
        <taxon>Bacillales</taxon>
        <taxon>Paenibacillaceae</taxon>
        <taxon>Paenibacillus</taxon>
    </lineage>
</organism>
<feature type="domain" description="Adenylyltransferase AadA C-terminal" evidence="5">
    <location>
        <begin position="147"/>
        <end position="244"/>
    </location>
</feature>
<keyword evidence="4" id="KW-0067">ATP-binding</keyword>
<gene>
    <name evidence="7" type="ORF">J2Z32_000246</name>
</gene>
<name>A0ABS4FM40_9BACL</name>
<dbReference type="InterPro" id="IPR043519">
    <property type="entry name" value="NT_sf"/>
</dbReference>
<keyword evidence="8" id="KW-1185">Reference proteome</keyword>
<dbReference type="Proteomes" id="UP001519272">
    <property type="component" value="Unassembled WGS sequence"/>
</dbReference>
<keyword evidence="4" id="KW-0547">Nucleotide-binding</keyword>
<dbReference type="EMBL" id="JAGGKG010000001">
    <property type="protein sequence ID" value="MBP1903634.1"/>
    <property type="molecule type" value="Genomic_DNA"/>
</dbReference>
<sequence>MNIEHILNKMVDISKITMKDKLVGVYLHGSLAMNCYNPKQSDVDLLIVVNSKLTSFEQKSMTQQILSFYNDLSNTIPIEFSIVLQDVIHPFIFPTPFEYHFSNLHLPKYRADENYVCGGFDDPDLAAHFTIIYERGITLYGVPIHDLFRPIDQKYYIQALIYDVEDASEKIMASPMYYVLNLCRVLLYLREGNIASKKEGGEWGLAHLPQIHHKTIAKALDQYIGKPNANHFDEMSLLVFSEYMLVEIKSALATTHT</sequence>
<accession>A0ABS4FM40</accession>
<evidence type="ECO:0000259" key="6">
    <source>
        <dbReference type="Pfam" id="PF18765"/>
    </source>
</evidence>
<dbReference type="InterPro" id="IPR041633">
    <property type="entry name" value="Polbeta"/>
</dbReference>
<protein>
    <recommendedName>
        <fullName evidence="4">Spectinomycin 9-adenylyltransferase</fullName>
    </recommendedName>
</protein>
<evidence type="ECO:0000256" key="3">
    <source>
        <dbReference type="ARBA" id="ARBA00047831"/>
    </source>
</evidence>
<dbReference type="CDD" id="cd05403">
    <property type="entry name" value="NT_KNTase_like"/>
    <property type="match status" value="1"/>
</dbReference>
<keyword evidence="1 4" id="KW-0808">Transferase</keyword>
<dbReference type="RefSeq" id="WP_210087308.1">
    <property type="nucleotide sequence ID" value="NZ_JAGGKG010000001.1"/>
</dbReference>
<evidence type="ECO:0000256" key="2">
    <source>
        <dbReference type="ARBA" id="ARBA00023251"/>
    </source>
</evidence>
<evidence type="ECO:0000259" key="5">
    <source>
        <dbReference type="Pfam" id="PF13427"/>
    </source>
</evidence>
<dbReference type="InterPro" id="IPR025184">
    <property type="entry name" value="AadA_C"/>
</dbReference>
<keyword evidence="2 4" id="KW-0046">Antibiotic resistance</keyword>
<dbReference type="GO" id="GO:0009012">
    <property type="term" value="F:aminoglycoside 3''-adenylyltransferase activity"/>
    <property type="evidence" value="ECO:0007669"/>
    <property type="project" value="UniProtKB-EC"/>
</dbReference>
<comment type="caution">
    <text evidence="7">The sequence shown here is derived from an EMBL/GenBank/DDBJ whole genome shotgun (WGS) entry which is preliminary data.</text>
</comment>
<evidence type="ECO:0000313" key="7">
    <source>
        <dbReference type="EMBL" id="MBP1903634.1"/>
    </source>
</evidence>
<reference evidence="7 8" key="1">
    <citation type="submission" date="2021-03" db="EMBL/GenBank/DDBJ databases">
        <title>Genomic Encyclopedia of Type Strains, Phase IV (KMG-IV): sequencing the most valuable type-strain genomes for metagenomic binning, comparative biology and taxonomic classification.</title>
        <authorList>
            <person name="Goeker M."/>
        </authorList>
    </citation>
    <scope>NUCLEOTIDE SEQUENCE [LARGE SCALE GENOMIC DNA]</scope>
    <source>
        <strain evidence="7 8">DSM 14349</strain>
    </source>
</reference>
<proteinExistence type="predicted"/>
<dbReference type="PIRSF" id="PIRSF000819">
    <property type="entry name" value="Streptomycin_3-adenylyltransf"/>
    <property type="match status" value="1"/>
</dbReference>
<comment type="catalytic activity">
    <reaction evidence="3 4">
        <text>spectinomycin + ATP = 9-O-adenylylspectinomycin + diphosphate</text>
        <dbReference type="Rhea" id="RHEA:63228"/>
        <dbReference type="ChEBI" id="CHEBI:30616"/>
        <dbReference type="ChEBI" id="CHEBI:33019"/>
        <dbReference type="ChEBI" id="CHEBI:146260"/>
        <dbReference type="ChEBI" id="CHEBI:146261"/>
    </reaction>
</comment>
<dbReference type="Gene3D" id="3.30.460.10">
    <property type="entry name" value="Beta Polymerase, domain 2"/>
    <property type="match status" value="1"/>
</dbReference>
<evidence type="ECO:0000256" key="4">
    <source>
        <dbReference type="PIRNR" id="PIRNR000819"/>
    </source>
</evidence>
<dbReference type="Pfam" id="PF13427">
    <property type="entry name" value="AadA_C"/>
    <property type="match status" value="1"/>
</dbReference>
<dbReference type="InterPro" id="IPR024172">
    <property type="entry name" value="AadA/Aad9"/>
</dbReference>
<feature type="domain" description="Polymerase beta nucleotidyltransferase" evidence="6">
    <location>
        <begin position="13"/>
        <end position="83"/>
    </location>
</feature>
<evidence type="ECO:0000313" key="8">
    <source>
        <dbReference type="Proteomes" id="UP001519272"/>
    </source>
</evidence>
<dbReference type="SUPFAM" id="SSF81301">
    <property type="entry name" value="Nucleotidyltransferase"/>
    <property type="match status" value="1"/>
</dbReference>